<keyword evidence="2" id="KW-0472">Membrane</keyword>
<feature type="repeat" description="TPR" evidence="1">
    <location>
        <begin position="667"/>
        <end position="700"/>
    </location>
</feature>
<feature type="transmembrane region" description="Helical" evidence="2">
    <location>
        <begin position="236"/>
        <end position="253"/>
    </location>
</feature>
<keyword evidence="2" id="KW-0812">Transmembrane</keyword>
<dbReference type="SUPFAM" id="SSF48452">
    <property type="entry name" value="TPR-like"/>
    <property type="match status" value="1"/>
</dbReference>
<dbReference type="InterPro" id="IPR052384">
    <property type="entry name" value="TMTC_O-mannosyltransferase"/>
</dbReference>
<dbReference type="InterPro" id="IPR019734">
    <property type="entry name" value="TPR_rpt"/>
</dbReference>
<feature type="transmembrane region" description="Helical" evidence="2">
    <location>
        <begin position="170"/>
        <end position="189"/>
    </location>
</feature>
<protein>
    <submittedName>
        <fullName evidence="3">Uncharacterized protein</fullName>
    </submittedName>
</protein>
<dbReference type="Gene3D" id="1.25.40.10">
    <property type="entry name" value="Tetratricopeptide repeat domain"/>
    <property type="match status" value="2"/>
</dbReference>
<proteinExistence type="predicted"/>
<feature type="transmembrane region" description="Helical" evidence="2">
    <location>
        <begin position="378"/>
        <end position="397"/>
    </location>
</feature>
<feature type="transmembrane region" description="Helical" evidence="2">
    <location>
        <begin position="265"/>
        <end position="283"/>
    </location>
</feature>
<keyword evidence="1" id="KW-0802">TPR repeat</keyword>
<organism evidence="3 4">
    <name type="scientific">Syntrophotalea acetylenica</name>
    <name type="common">Pelobacter acetylenicus</name>
    <dbReference type="NCBI Taxonomy" id="29542"/>
    <lineage>
        <taxon>Bacteria</taxon>
        <taxon>Pseudomonadati</taxon>
        <taxon>Thermodesulfobacteriota</taxon>
        <taxon>Desulfuromonadia</taxon>
        <taxon>Desulfuromonadales</taxon>
        <taxon>Syntrophotaleaceae</taxon>
        <taxon>Syntrophotalea</taxon>
    </lineage>
</organism>
<evidence type="ECO:0000313" key="4">
    <source>
        <dbReference type="Proteomes" id="UP000182264"/>
    </source>
</evidence>
<sequence>MNWFLVAIWLLSLFGDALPWTWRWAAVAVFVCVFLGMRLWRNTEKFFRPPGFAALAGWLALLLFQCLPLPPAVLGFLSPGSHSLYSETIWVLRPGTWMPLAVAAQPAFSGIMQFWVLASVFWLTAQAGADHIALGKLLKRFATGAGVVAVLVICALPFRVQGWDALLPPGIVVALAAVMPLVLTCHLYVKPQQNYGKWTTRVIQTLRHPGGHLPAYLLAFVILMGGVVLFCGAVQTRIALVGGLLIMTVMLLARRGSRSRSGAAVVITLVMLLVVGIGTWQIGRDRGVQEVAPVSAGLDQKVLARDFLLAGAGPGNLPSLVARYTRLREDPGAPLEGGKGLVLLSAGGLAGTVMSLWFWVMVLVTGIIGWAGRRNHMALFLLPGILAGLIVCFASGIDTSQPFASWPGMAAYFLAALLIGIGCFSSTGEPGSAIGNLHSVERRVMMAFCIMIGLAGSVYVLGKVVVSFGPPIADDGNAIEGAAPQYLAAGVDKYLLFDPLADANWYAAGNYMASQRMDDQALRYYKKALRLNPLAGDSIYRLGVFLSGRGHGDEGAALMQAGLKNAPLTLSLRRDHLLYMLTRGERKAGLEALSELLLLAPDQTGFWLRYFESRKIAVHRWLDYLPPRAEAYRQYGDYLIEREEKRAAEAVYRRAIRHAVAEPWVSTDMYLHVAGYFIGQERFEPALEVLRAAMEAHPEDLTLLVSAAGLYERMGIVYRARELYRKALLLDPDNSEVRLRLDALF</sequence>
<dbReference type="PANTHER" id="PTHR44216">
    <property type="entry name" value="PROTEIN O-MANNOSYL-TRANSFERASE TMTC2"/>
    <property type="match status" value="1"/>
</dbReference>
<dbReference type="RefSeq" id="WP_072287747.1">
    <property type="nucleotide sequence ID" value="NZ_CP015518.1"/>
</dbReference>
<gene>
    <name evidence="3" type="ORF">A7E75_13435</name>
</gene>
<feature type="transmembrane region" description="Helical" evidence="2">
    <location>
        <begin position="210"/>
        <end position="230"/>
    </location>
</feature>
<feature type="transmembrane region" description="Helical" evidence="2">
    <location>
        <begin position="97"/>
        <end position="125"/>
    </location>
</feature>
<keyword evidence="2" id="KW-1133">Transmembrane helix</keyword>
<dbReference type="PANTHER" id="PTHR44216:SF3">
    <property type="entry name" value="PROTEIN O-MANNOSYL-TRANSFERASE TMTC2"/>
    <property type="match status" value="1"/>
</dbReference>
<dbReference type="EMBL" id="CP015518">
    <property type="protein sequence ID" value="APG25900.1"/>
    <property type="molecule type" value="Genomic_DNA"/>
</dbReference>
<dbReference type="InterPro" id="IPR011990">
    <property type="entry name" value="TPR-like_helical_dom_sf"/>
</dbReference>
<feature type="transmembrane region" description="Helical" evidence="2">
    <location>
        <begin position="444"/>
        <end position="462"/>
    </location>
</feature>
<dbReference type="Proteomes" id="UP000182264">
    <property type="component" value="Chromosome"/>
</dbReference>
<feature type="repeat" description="TPR" evidence="1">
    <location>
        <begin position="701"/>
        <end position="734"/>
    </location>
</feature>
<feature type="transmembrane region" description="Helical" evidence="2">
    <location>
        <begin position="25"/>
        <end position="40"/>
    </location>
</feature>
<accession>A0A1L3GJ33</accession>
<dbReference type="STRING" id="29542.A6070_07470"/>
<feature type="transmembrane region" description="Helical" evidence="2">
    <location>
        <begin position="52"/>
        <end position="77"/>
    </location>
</feature>
<keyword evidence="4" id="KW-1185">Reference proteome</keyword>
<dbReference type="SMART" id="SM00028">
    <property type="entry name" value="TPR"/>
    <property type="match status" value="4"/>
</dbReference>
<feature type="transmembrane region" description="Helical" evidence="2">
    <location>
        <begin position="403"/>
        <end position="424"/>
    </location>
</feature>
<reference evidence="3 4" key="1">
    <citation type="journal article" date="2017" name="Genome Announc.">
        <title>Complete Genome Sequences of Two Acetylene-Fermenting Pelobacter acetylenicus Strains.</title>
        <authorList>
            <person name="Sutton J.M."/>
            <person name="Baesman S.M."/>
            <person name="Fierst J.L."/>
            <person name="Poret-Peterson A.T."/>
            <person name="Oremland R.S."/>
            <person name="Dunlap D.S."/>
            <person name="Akob D.M."/>
        </authorList>
    </citation>
    <scope>NUCLEOTIDE SEQUENCE [LARGE SCALE GENOMIC DNA]</scope>
    <source>
        <strain evidence="3 4">DSM 3247</strain>
    </source>
</reference>
<feature type="transmembrane region" description="Helical" evidence="2">
    <location>
        <begin position="341"/>
        <end position="371"/>
    </location>
</feature>
<evidence type="ECO:0000256" key="2">
    <source>
        <dbReference type="SAM" id="Phobius"/>
    </source>
</evidence>
<evidence type="ECO:0000313" key="3">
    <source>
        <dbReference type="EMBL" id="APG25900.1"/>
    </source>
</evidence>
<evidence type="ECO:0000256" key="1">
    <source>
        <dbReference type="PROSITE-ProRule" id="PRU00339"/>
    </source>
</evidence>
<name>A0A1L3GJ33_SYNAC</name>
<feature type="repeat" description="TPR" evidence="1">
    <location>
        <begin position="502"/>
        <end position="535"/>
    </location>
</feature>
<dbReference type="AlphaFoldDB" id="A0A1L3GJ33"/>
<dbReference type="PROSITE" id="PS50005">
    <property type="entry name" value="TPR"/>
    <property type="match status" value="3"/>
</dbReference>
<feature type="transmembrane region" description="Helical" evidence="2">
    <location>
        <begin position="137"/>
        <end position="158"/>
    </location>
</feature>